<organism evidence="2 3">
    <name type="scientific">Aphanomyces euteiches</name>
    <dbReference type="NCBI Taxonomy" id="100861"/>
    <lineage>
        <taxon>Eukaryota</taxon>
        <taxon>Sar</taxon>
        <taxon>Stramenopiles</taxon>
        <taxon>Oomycota</taxon>
        <taxon>Saprolegniomycetes</taxon>
        <taxon>Saprolegniales</taxon>
        <taxon>Verrucalvaceae</taxon>
        <taxon>Aphanomyces</taxon>
    </lineage>
</organism>
<accession>A0A6G0WKX1</accession>
<keyword evidence="1" id="KW-0812">Transmembrane</keyword>
<reference evidence="2 3" key="1">
    <citation type="submission" date="2019-07" db="EMBL/GenBank/DDBJ databases">
        <title>Genomics analysis of Aphanomyces spp. identifies a new class of oomycete effector associated with host adaptation.</title>
        <authorList>
            <person name="Gaulin E."/>
        </authorList>
    </citation>
    <scope>NUCLEOTIDE SEQUENCE [LARGE SCALE GENOMIC DNA]</scope>
    <source>
        <strain evidence="2 3">ATCC 201684</strain>
    </source>
</reference>
<keyword evidence="1" id="KW-0472">Membrane</keyword>
<protein>
    <submittedName>
        <fullName evidence="2">Uncharacterized protein</fullName>
    </submittedName>
</protein>
<evidence type="ECO:0000313" key="3">
    <source>
        <dbReference type="Proteomes" id="UP000481153"/>
    </source>
</evidence>
<dbReference type="AlphaFoldDB" id="A0A6G0WKX1"/>
<gene>
    <name evidence="2" type="ORF">Ae201684_014159</name>
</gene>
<sequence>MQFQSAAPRYDLQVLSNGDVQSSGLDLAPSWPLELEPQPNSGFSIGVICANLFIALVVVGVMANLVAGFELILVNNTAWSYTRSYGCFKKTKHYKIELMGRLKTTTVIYDRDDDDGYRRYSRQLFGFDYGGQTISMGSCFLDEEIEPFINHLKDYLPNHIKPQAEVQDCVVVAIGVAEELDDKSSN</sequence>
<evidence type="ECO:0000256" key="1">
    <source>
        <dbReference type="SAM" id="Phobius"/>
    </source>
</evidence>
<name>A0A6G0WKX1_9STRA</name>
<evidence type="ECO:0000313" key="2">
    <source>
        <dbReference type="EMBL" id="KAF0727895.1"/>
    </source>
</evidence>
<dbReference type="EMBL" id="VJMJ01000186">
    <property type="protein sequence ID" value="KAF0727895.1"/>
    <property type="molecule type" value="Genomic_DNA"/>
</dbReference>
<dbReference type="VEuPathDB" id="FungiDB:AeMF1_008544"/>
<keyword evidence="1" id="KW-1133">Transmembrane helix</keyword>
<dbReference type="Proteomes" id="UP000481153">
    <property type="component" value="Unassembled WGS sequence"/>
</dbReference>
<proteinExistence type="predicted"/>
<comment type="caution">
    <text evidence="2">The sequence shown here is derived from an EMBL/GenBank/DDBJ whole genome shotgun (WGS) entry which is preliminary data.</text>
</comment>
<feature type="transmembrane region" description="Helical" evidence="1">
    <location>
        <begin position="43"/>
        <end position="74"/>
    </location>
</feature>
<keyword evidence="3" id="KW-1185">Reference proteome</keyword>